<evidence type="ECO:0000256" key="1">
    <source>
        <dbReference type="PROSITE-ProRule" id="PRU00110"/>
    </source>
</evidence>
<dbReference type="InterPro" id="IPR008207">
    <property type="entry name" value="Sig_transdc_His_kin_Hpt_dom"/>
</dbReference>
<dbReference type="Pfam" id="PF01627">
    <property type="entry name" value="Hpt"/>
    <property type="match status" value="1"/>
</dbReference>
<dbReference type="GO" id="GO:0000160">
    <property type="term" value="P:phosphorelay signal transduction system"/>
    <property type="evidence" value="ECO:0007669"/>
    <property type="project" value="InterPro"/>
</dbReference>
<dbReference type="STRING" id="883.DvMF_0894"/>
<evidence type="ECO:0000256" key="2">
    <source>
        <dbReference type="SAM" id="MobiDB-lite"/>
    </source>
</evidence>
<dbReference type="InterPro" id="IPR036641">
    <property type="entry name" value="HPT_dom_sf"/>
</dbReference>
<feature type="region of interest" description="Disordered" evidence="2">
    <location>
        <begin position="150"/>
        <end position="200"/>
    </location>
</feature>
<name>B8DP17_NITV9</name>
<keyword evidence="1" id="KW-0597">Phosphoprotein</keyword>
<dbReference type="AlphaFoldDB" id="B8DP17"/>
<reference evidence="4" key="1">
    <citation type="submission" date="2008-10" db="EMBL/GenBank/DDBJ databases">
        <title>Complete sequence of Desulfovibrio vulgaris str. 'Miyazaki F'.</title>
        <authorList>
            <person name="Lucas S."/>
            <person name="Copeland A."/>
            <person name="Lapidus A."/>
            <person name="Glavina del Rio T."/>
            <person name="Dalin E."/>
            <person name="Tice H."/>
            <person name="Bruce D."/>
            <person name="Goodwin L."/>
            <person name="Pitluck S."/>
            <person name="Sims D."/>
            <person name="Brettin T."/>
            <person name="Detter J.C."/>
            <person name="Han C."/>
            <person name="Larimer F."/>
            <person name="Land M."/>
            <person name="Hauser L."/>
            <person name="Kyrpides N."/>
            <person name="Mikhailova N."/>
            <person name="Hazen T.C."/>
            <person name="Richardson P."/>
        </authorList>
    </citation>
    <scope>NUCLEOTIDE SEQUENCE</scope>
    <source>
        <strain evidence="4">Miyazaki F</strain>
    </source>
</reference>
<proteinExistence type="predicted"/>
<feature type="region of interest" description="Disordered" evidence="2">
    <location>
        <begin position="1"/>
        <end position="68"/>
    </location>
</feature>
<dbReference type="KEGG" id="dvm:DvMF_0894"/>
<evidence type="ECO:0000313" key="4">
    <source>
        <dbReference type="EMBL" id="ACL07849.1"/>
    </source>
</evidence>
<feature type="modified residue" description="Phosphohistidine" evidence="1">
    <location>
        <position position="123"/>
    </location>
</feature>
<dbReference type="SUPFAM" id="SSF47226">
    <property type="entry name" value="Histidine-containing phosphotransfer domain, HPT domain"/>
    <property type="match status" value="1"/>
</dbReference>
<accession>B8DP17</accession>
<sequence>MKDENPNSMDSCSRVPSGRTGVGCVAGDSPVTEAGASGQLYPGQVSPGQVSPGQTSHGTALPDPGLPDHPVLDRSGAMRRLELDAESYDQLLALMTLEVGGMLDALAEAWRNGDAAAMRQYAHRLKSEAANVGAEEVRFAASRLEQLLRQREGADSGAPPVSTTRFSPLESAGLSGQHVPGQYVSGQHMPGPHVLPPGEASAAVSHLRTALARLAAVLGQ</sequence>
<evidence type="ECO:0000259" key="3">
    <source>
        <dbReference type="PROSITE" id="PS50894"/>
    </source>
</evidence>
<protein>
    <submittedName>
        <fullName evidence="4">Hpt protein</fullName>
    </submittedName>
</protein>
<feature type="compositionally biased region" description="Polar residues" evidence="2">
    <location>
        <begin position="46"/>
        <end position="58"/>
    </location>
</feature>
<feature type="compositionally biased region" description="Polar residues" evidence="2">
    <location>
        <begin position="1"/>
        <end position="11"/>
    </location>
</feature>
<dbReference type="Gene3D" id="1.20.120.160">
    <property type="entry name" value="HPT domain"/>
    <property type="match status" value="1"/>
</dbReference>
<organism evidence="4">
    <name type="scientific">Nitratidesulfovibrio vulgaris (strain DSM 19637 / Miyazaki F)</name>
    <name type="common">Desulfovibrio vulgaris</name>
    <dbReference type="NCBI Taxonomy" id="883"/>
    <lineage>
        <taxon>Bacteria</taxon>
        <taxon>Pseudomonadati</taxon>
        <taxon>Thermodesulfobacteriota</taxon>
        <taxon>Desulfovibrionia</taxon>
        <taxon>Desulfovibrionales</taxon>
        <taxon>Desulfovibrionaceae</taxon>
        <taxon>Nitratidesulfovibrio</taxon>
    </lineage>
</organism>
<dbReference type="OrthoDB" id="9862289at2"/>
<feature type="domain" description="HPt" evidence="3">
    <location>
        <begin position="84"/>
        <end position="187"/>
    </location>
</feature>
<dbReference type="PROSITE" id="PS50894">
    <property type="entry name" value="HPT"/>
    <property type="match status" value="1"/>
</dbReference>
<gene>
    <name evidence="4" type="ordered locus">DvMF_0894</name>
</gene>
<dbReference type="GO" id="GO:0004672">
    <property type="term" value="F:protein kinase activity"/>
    <property type="evidence" value="ECO:0007669"/>
    <property type="project" value="UniProtKB-ARBA"/>
</dbReference>
<dbReference type="HOGENOM" id="CLU_1254290_0_0_7"/>
<dbReference type="EMBL" id="CP001197">
    <property type="protein sequence ID" value="ACL07849.1"/>
    <property type="molecule type" value="Genomic_DNA"/>
</dbReference>